<evidence type="ECO:0000313" key="2">
    <source>
        <dbReference type="Proteomes" id="UP000774326"/>
    </source>
</evidence>
<sequence>MFNIKRFQCLPLEVLTQIINYLPSFQRQFIYQQFHNLRNVRIKQNVVITFLKEDQDSVLSDDLLQINDDRERFFVTIPKSINFKGPVIVNSQDSKEIFNQLNKLLPLLSHQMNNHEHVVLEFAFDLSSDSCYEAMNFYTTIAPFFSNVSHFVQILKSERPLYEITKSKFHDLRLFDRIIRGYSSLDLEHLDRLTLRFPTPRFQTHYDKDYQINSTFFFNDIPLGDKMELIRRSSSLVSISLILPNTKYRLDKEQPMITSLRAATISSIRKNIDDHFYEMGFQDYNCNIFLNRYPSSFETDRSLVSPTLQVCPIESTTLEKQRILFPSEMNRLAQHRMDMTNKVFCHYNSSTAENISMGVEGEEEVEEEDVLYTPLQDHIALTESSINTSMFEMFLPFERD</sequence>
<reference evidence="1" key="2">
    <citation type="submission" date="2021-01" db="EMBL/GenBank/DDBJ databases">
        <authorList>
            <person name="Schikora-Tamarit M.A."/>
        </authorList>
    </citation>
    <scope>NUCLEOTIDE SEQUENCE</scope>
    <source>
        <strain evidence="1">CBS2887</strain>
    </source>
</reference>
<keyword evidence="2" id="KW-1185">Reference proteome</keyword>
<protein>
    <submittedName>
        <fullName evidence="1">Uncharacterized protein</fullName>
    </submittedName>
</protein>
<dbReference type="AlphaFoldDB" id="A0A9P8PWU3"/>
<evidence type="ECO:0000313" key="1">
    <source>
        <dbReference type="EMBL" id="KAH3679811.1"/>
    </source>
</evidence>
<comment type="caution">
    <text evidence="1">The sequence shown here is derived from an EMBL/GenBank/DDBJ whole genome shotgun (WGS) entry which is preliminary data.</text>
</comment>
<dbReference type="Proteomes" id="UP000774326">
    <property type="component" value="Unassembled WGS sequence"/>
</dbReference>
<organism evidence="1 2">
    <name type="scientific">Wickerhamomyces pijperi</name>
    <name type="common">Yeast</name>
    <name type="synonym">Pichia pijperi</name>
    <dbReference type="NCBI Taxonomy" id="599730"/>
    <lineage>
        <taxon>Eukaryota</taxon>
        <taxon>Fungi</taxon>
        <taxon>Dikarya</taxon>
        <taxon>Ascomycota</taxon>
        <taxon>Saccharomycotina</taxon>
        <taxon>Saccharomycetes</taxon>
        <taxon>Phaffomycetales</taxon>
        <taxon>Wickerhamomycetaceae</taxon>
        <taxon>Wickerhamomyces</taxon>
    </lineage>
</organism>
<gene>
    <name evidence="1" type="ORF">WICPIJ_008498</name>
</gene>
<reference evidence="1" key="1">
    <citation type="journal article" date="2021" name="Open Biol.">
        <title>Shared evolutionary footprints suggest mitochondrial oxidative damage underlies multiple complex I losses in fungi.</title>
        <authorList>
            <person name="Schikora-Tamarit M.A."/>
            <person name="Marcet-Houben M."/>
            <person name="Nosek J."/>
            <person name="Gabaldon T."/>
        </authorList>
    </citation>
    <scope>NUCLEOTIDE SEQUENCE</scope>
    <source>
        <strain evidence="1">CBS2887</strain>
    </source>
</reference>
<dbReference type="EMBL" id="JAEUBG010004843">
    <property type="protein sequence ID" value="KAH3679811.1"/>
    <property type="molecule type" value="Genomic_DNA"/>
</dbReference>
<accession>A0A9P8PWU3</accession>
<name>A0A9P8PWU3_WICPI</name>
<proteinExistence type="predicted"/>